<sequence>MATFLNRTGADGARKIKVLARVWLNGKQLNKIKTFSERDGSDYEQQAKKWAEQTEQAMKAEKAKLLYQSLAGSVADQATPTLKLIVSEQQGVSLGDYLFSFKEALEHLNTHFGEVSLKGITAINTNAVWKYIMCRHEEKANQQAIETELQLLRSLISQLNPEQKSDIVSLAFQAAQADGATFT</sequence>
<name>A0ABT3MTJ7_9GAMM</name>
<evidence type="ECO:0008006" key="3">
    <source>
        <dbReference type="Google" id="ProtNLM"/>
    </source>
</evidence>
<comment type="caution">
    <text evidence="1">The sequence shown here is derived from an EMBL/GenBank/DDBJ whole genome shotgun (WGS) entry which is preliminary data.</text>
</comment>
<gene>
    <name evidence="1" type="ORF">NX722_08675</name>
</gene>
<dbReference type="Proteomes" id="UP001209854">
    <property type="component" value="Unassembled WGS sequence"/>
</dbReference>
<evidence type="ECO:0000313" key="1">
    <source>
        <dbReference type="EMBL" id="MCW7552714.1"/>
    </source>
</evidence>
<keyword evidence="2" id="KW-1185">Reference proteome</keyword>
<organism evidence="1 2">
    <name type="scientific">Endozoicomonas gorgoniicola</name>
    <dbReference type="NCBI Taxonomy" id="1234144"/>
    <lineage>
        <taxon>Bacteria</taxon>
        <taxon>Pseudomonadati</taxon>
        <taxon>Pseudomonadota</taxon>
        <taxon>Gammaproteobacteria</taxon>
        <taxon>Oceanospirillales</taxon>
        <taxon>Endozoicomonadaceae</taxon>
        <taxon>Endozoicomonas</taxon>
    </lineage>
</organism>
<accession>A0ABT3MTJ7</accession>
<evidence type="ECO:0000313" key="2">
    <source>
        <dbReference type="Proteomes" id="UP001209854"/>
    </source>
</evidence>
<dbReference type="RefSeq" id="WP_262567643.1">
    <property type="nucleotide sequence ID" value="NZ_JAPFCC010000001.1"/>
</dbReference>
<reference evidence="1 2" key="1">
    <citation type="submission" date="2022-10" db="EMBL/GenBank/DDBJ databases">
        <title>High-quality genome sequences of two octocoral-associated bacteria, Endozoicomonas euniceicola EF212 and Endozoicomonas gorgoniicola PS125.</title>
        <authorList>
            <person name="Chiou Y.-J."/>
            <person name="Chen Y.-H."/>
        </authorList>
    </citation>
    <scope>NUCLEOTIDE SEQUENCE [LARGE SCALE GENOMIC DNA]</scope>
    <source>
        <strain evidence="1 2">PS125</strain>
    </source>
</reference>
<protein>
    <recommendedName>
        <fullName evidence="3">Site-specific integrase</fullName>
    </recommendedName>
</protein>
<dbReference type="EMBL" id="JAPFCC010000001">
    <property type="protein sequence ID" value="MCW7552714.1"/>
    <property type="molecule type" value="Genomic_DNA"/>
</dbReference>
<proteinExistence type="predicted"/>